<proteinExistence type="predicted"/>
<reference evidence="1" key="1">
    <citation type="submission" date="2022-07" db="EMBL/GenBank/DDBJ databases">
        <title>Evaluation of T. orientalis genome assembly methods using nanopore sequencing and analysis of variation between genomes.</title>
        <authorList>
            <person name="Yam J."/>
            <person name="Micallef M.L."/>
            <person name="Liu M."/>
            <person name="Djordjevic S.P."/>
            <person name="Bogema D.R."/>
            <person name="Jenkins C."/>
        </authorList>
    </citation>
    <scope>NUCLEOTIDE SEQUENCE</scope>
    <source>
        <strain evidence="1">Goon Nure</strain>
    </source>
</reference>
<protein>
    <submittedName>
        <fullName evidence="1">Uncharacterized protein</fullName>
    </submittedName>
</protein>
<name>A0A976MCH2_THEOR</name>
<evidence type="ECO:0000313" key="2">
    <source>
        <dbReference type="Proteomes" id="UP000244811"/>
    </source>
</evidence>
<dbReference type="EMBL" id="CP056069">
    <property type="protein sequence ID" value="UKK00855.2"/>
    <property type="molecule type" value="Genomic_DNA"/>
</dbReference>
<sequence length="247" mass="29457">MNYVLVYVYATIAETALVNNKKRCFINSKINIRGKTGVCYTNTGKDQVEIVESPSKQIYNSKFFNLDNNKIERIENIREEDKVKWASFEARRFTYKLGRYNKKLRKVKEEKKQIYSNFNVDENELKKLNLKSRSLTSSIETFRKYRKKFLKYLKGLQLKNQPIVPYVPTELRSEKIPVKYYKLSPEPKNKPLKVNKVRRISSKEKKDKLKGEKEEVLNRKDEKGKYSEFMSILAEIKGKKYYRGRIY</sequence>
<evidence type="ECO:0000313" key="1">
    <source>
        <dbReference type="EMBL" id="UKK00855.2"/>
    </source>
</evidence>
<dbReference type="Proteomes" id="UP000244811">
    <property type="component" value="Chromosome 1"/>
</dbReference>
<dbReference type="AlphaFoldDB" id="A0A976MCH2"/>
<organism evidence="1 2">
    <name type="scientific">Theileria orientalis</name>
    <dbReference type="NCBI Taxonomy" id="68886"/>
    <lineage>
        <taxon>Eukaryota</taxon>
        <taxon>Sar</taxon>
        <taxon>Alveolata</taxon>
        <taxon>Apicomplexa</taxon>
        <taxon>Aconoidasida</taxon>
        <taxon>Piroplasmida</taxon>
        <taxon>Theileriidae</taxon>
        <taxon>Theileria</taxon>
    </lineage>
</organism>
<accession>A0A976MCH2</accession>
<gene>
    <name evidence="1" type="ORF">MACK_000929</name>
</gene>